<organism evidence="2 3">
    <name type="scientific">Iodobacter violaceini</name>
    <dbReference type="NCBI Taxonomy" id="3044271"/>
    <lineage>
        <taxon>Bacteria</taxon>
        <taxon>Pseudomonadati</taxon>
        <taxon>Pseudomonadota</taxon>
        <taxon>Betaproteobacteria</taxon>
        <taxon>Neisseriales</taxon>
        <taxon>Chitinibacteraceae</taxon>
        <taxon>Iodobacter</taxon>
    </lineage>
</organism>
<comment type="caution">
    <text evidence="2">The sequence shown here is derived from an EMBL/GenBank/DDBJ whole genome shotgun (WGS) entry which is preliminary data.</text>
</comment>
<evidence type="ECO:0000313" key="2">
    <source>
        <dbReference type="EMBL" id="NHQ88472.1"/>
    </source>
</evidence>
<name>A0ABX0KWU9_9NEIS</name>
<keyword evidence="1" id="KW-0812">Transmembrane</keyword>
<keyword evidence="3" id="KW-1185">Reference proteome</keyword>
<evidence type="ECO:0000256" key="1">
    <source>
        <dbReference type="SAM" id="Phobius"/>
    </source>
</evidence>
<reference evidence="2 3" key="1">
    <citation type="submission" date="2020-03" db="EMBL/GenBank/DDBJ databases">
        <title>Draft genome sequence of environmentally isolated violet-colored cultures.</title>
        <authorList>
            <person name="Wilson H.S."/>
        </authorList>
    </citation>
    <scope>NUCLEOTIDE SEQUENCE [LARGE SCALE GENOMIC DNA]</scope>
    <source>
        <strain evidence="2 3">HSC-16F04</strain>
    </source>
</reference>
<accession>A0ABX0KWU9</accession>
<keyword evidence="1" id="KW-0472">Membrane</keyword>
<feature type="transmembrane region" description="Helical" evidence="1">
    <location>
        <begin position="6"/>
        <end position="31"/>
    </location>
</feature>
<gene>
    <name evidence="2" type="ORF">HA050_20435</name>
</gene>
<dbReference type="EMBL" id="JAAOLX010000015">
    <property type="protein sequence ID" value="NHQ88472.1"/>
    <property type="molecule type" value="Genomic_DNA"/>
</dbReference>
<feature type="transmembrane region" description="Helical" evidence="1">
    <location>
        <begin position="84"/>
        <end position="102"/>
    </location>
</feature>
<feature type="transmembrane region" description="Helical" evidence="1">
    <location>
        <begin position="109"/>
        <end position="125"/>
    </location>
</feature>
<evidence type="ECO:0000313" key="3">
    <source>
        <dbReference type="Proteomes" id="UP000712570"/>
    </source>
</evidence>
<proteinExistence type="predicted"/>
<keyword evidence="1" id="KW-1133">Transmembrane helix</keyword>
<dbReference type="RefSeq" id="WP_166830193.1">
    <property type="nucleotide sequence ID" value="NZ_JAAOLX010000015.1"/>
</dbReference>
<dbReference type="Proteomes" id="UP000712570">
    <property type="component" value="Unassembled WGS sequence"/>
</dbReference>
<protein>
    <submittedName>
        <fullName evidence="2">Uncharacterized protein</fullName>
    </submittedName>
</protein>
<feature type="transmembrane region" description="Helical" evidence="1">
    <location>
        <begin position="52"/>
        <end position="78"/>
    </location>
</feature>
<sequence>MQTTLLLAAVVAAATGVIHSLMGEMLIFRHVRQGGFVPSEGAAPLRERHIRILWATWHLASVFGWAFSGILLSLALGYPASGSLILSAVMAANFGGALLVFVGTKGRHPGWIALLAVAVLAWLSANTG</sequence>